<dbReference type="SUPFAM" id="SSF160631">
    <property type="entry name" value="SMI1/KNR4-like"/>
    <property type="match status" value="1"/>
</dbReference>
<name>A0A9Q9INJ2_9ACTN</name>
<keyword evidence="2" id="KW-1185">Reference proteome</keyword>
<sequence>MPEQDHDDGGRAGTVVLWRAVGQAELDLVAAAGWRAWPAGPGFAAVPERRRAAQLSRERFVPADGVGYVVRFEVERAYLERFAAHREHGYVIPAKEIAGLNAHLVGAITEEADYRGPVSDREFAEAERALGRPLPAVWRSYLQGASWFRRGWLASGAYVWLNPPREMLRLHEAWDGGTAAHPGIAVIGGDGAREHLALDLRGDPAPVLLVDITSAGWESGIRQADDVGAFIRRVEDGGFEFEFGDG</sequence>
<dbReference type="OrthoDB" id="4371404at2"/>
<dbReference type="Gene3D" id="3.40.1580.10">
    <property type="entry name" value="SMI1/KNR4-like"/>
    <property type="match status" value="1"/>
</dbReference>
<dbReference type="KEGG" id="daur:Daura_13140"/>
<dbReference type="AlphaFoldDB" id="A0A9Q9INJ2"/>
<dbReference type="RefSeq" id="WP_156089747.1">
    <property type="nucleotide sequence ID" value="NZ_CP073767.1"/>
</dbReference>
<evidence type="ECO:0000313" key="1">
    <source>
        <dbReference type="EMBL" id="UWZ57022.1"/>
    </source>
</evidence>
<reference evidence="1" key="1">
    <citation type="submission" date="2021-04" db="EMBL/GenBank/DDBJ databases">
        <title>Dactylosporangium aurantiacum NRRL B-8018 full assembly.</title>
        <authorList>
            <person name="Hartkoorn R.C."/>
            <person name="Beaudoing E."/>
            <person name="Hot D."/>
        </authorList>
    </citation>
    <scope>NUCLEOTIDE SEQUENCE</scope>
    <source>
        <strain evidence="1">NRRL B-8018</strain>
    </source>
</reference>
<accession>A0A9Q9INJ2</accession>
<dbReference type="InterPro" id="IPR037883">
    <property type="entry name" value="Knr4/Smi1-like_sf"/>
</dbReference>
<dbReference type="Proteomes" id="UP001058003">
    <property type="component" value="Chromosome"/>
</dbReference>
<protein>
    <submittedName>
        <fullName evidence="1">SMI1/KNR4 family protein</fullName>
    </submittedName>
</protein>
<evidence type="ECO:0000313" key="2">
    <source>
        <dbReference type="Proteomes" id="UP001058003"/>
    </source>
</evidence>
<organism evidence="1 2">
    <name type="scientific">Dactylosporangium aurantiacum</name>
    <dbReference type="NCBI Taxonomy" id="35754"/>
    <lineage>
        <taxon>Bacteria</taxon>
        <taxon>Bacillati</taxon>
        <taxon>Actinomycetota</taxon>
        <taxon>Actinomycetes</taxon>
        <taxon>Micromonosporales</taxon>
        <taxon>Micromonosporaceae</taxon>
        <taxon>Dactylosporangium</taxon>
    </lineage>
</organism>
<dbReference type="EMBL" id="CP073767">
    <property type="protein sequence ID" value="UWZ57022.1"/>
    <property type="molecule type" value="Genomic_DNA"/>
</dbReference>
<gene>
    <name evidence="1" type="ORF">Daura_13140</name>
</gene>
<proteinExistence type="predicted"/>